<gene>
    <name evidence="1" type="ORF">ODALV1_LOCUS21458</name>
</gene>
<dbReference type="SUPFAM" id="SSF52047">
    <property type="entry name" value="RNI-like"/>
    <property type="match status" value="1"/>
</dbReference>
<evidence type="ECO:0000313" key="1">
    <source>
        <dbReference type="EMBL" id="CAL8126568.1"/>
    </source>
</evidence>
<dbReference type="EMBL" id="CAXLJM020000072">
    <property type="protein sequence ID" value="CAL8126568.1"/>
    <property type="molecule type" value="Genomic_DNA"/>
</dbReference>
<dbReference type="InterPro" id="IPR032675">
    <property type="entry name" value="LRR_dom_sf"/>
</dbReference>
<keyword evidence="2" id="KW-1185">Reference proteome</keyword>
<proteinExistence type="predicted"/>
<protein>
    <submittedName>
        <fullName evidence="1">Uncharacterized protein</fullName>
    </submittedName>
</protein>
<sequence>MERGLCLLPDMANFDMKILRKDIFFSNYEQREHLHQMRLRKLYSDKEKTEGSETGLHPTDPIDAFSRDNRALKDTDVLENVAVYLTKNELLTCRLVCNLWSTEMGRFLHKRKSLIVVDEECAKANLVLKNRRNGNPVALSRLCLFDISSGSMLYKKLFSVFGYTLSGISIEECNLTVSDLKRIIVNDAPNLEEFHYKEEKTTRGPRVSPLKQIKLMNNGNLVLPNMKMLHWDEGNGLTELKDVIDTFPNLVTLELRNFPAPKSLSFRNLSWSSLQNMFLSPSVLDEEHCKALTYLNLKLKKLTLFGLNPRERKSMKSLTKFLTSVSKTLESLELWLDYASIIGNPETLNTSPLPVYMPNVTRLQTEIEILGHIKNLNSFPSLTDLELVSNPYERKHWSCLTHRLSIKAQDQLKSLRLGDIDCKSMGKVMKVYPRITSLSVYGTHMDDAFFRSVIKNLPCLTDLSIGQGMVTTLLKLSDSGVTGLSKDSCEQLKLPDQLQKFDANTPRRHPCIEDLQCLQKLDFGTHDSELTDVSVVLGISKLRRLTCLKLPMCKITNLSLNSIEEKLTSLIVLSITGCNQISSEAIEDLKKKRGMIIERVVPPMALQRM</sequence>
<dbReference type="Proteomes" id="UP001642540">
    <property type="component" value="Unassembled WGS sequence"/>
</dbReference>
<organism evidence="1 2">
    <name type="scientific">Orchesella dallaii</name>
    <dbReference type="NCBI Taxonomy" id="48710"/>
    <lineage>
        <taxon>Eukaryota</taxon>
        <taxon>Metazoa</taxon>
        <taxon>Ecdysozoa</taxon>
        <taxon>Arthropoda</taxon>
        <taxon>Hexapoda</taxon>
        <taxon>Collembola</taxon>
        <taxon>Entomobryomorpha</taxon>
        <taxon>Entomobryoidea</taxon>
        <taxon>Orchesellidae</taxon>
        <taxon>Orchesellinae</taxon>
        <taxon>Orchesella</taxon>
    </lineage>
</organism>
<evidence type="ECO:0000313" key="2">
    <source>
        <dbReference type="Proteomes" id="UP001642540"/>
    </source>
</evidence>
<reference evidence="1 2" key="1">
    <citation type="submission" date="2024-08" db="EMBL/GenBank/DDBJ databases">
        <authorList>
            <person name="Cucini C."/>
            <person name="Frati F."/>
        </authorList>
    </citation>
    <scope>NUCLEOTIDE SEQUENCE [LARGE SCALE GENOMIC DNA]</scope>
</reference>
<comment type="caution">
    <text evidence="1">The sequence shown here is derived from an EMBL/GenBank/DDBJ whole genome shotgun (WGS) entry which is preliminary data.</text>
</comment>
<dbReference type="Gene3D" id="3.80.10.10">
    <property type="entry name" value="Ribonuclease Inhibitor"/>
    <property type="match status" value="2"/>
</dbReference>
<accession>A0ABP1RDA4</accession>
<name>A0ABP1RDA4_9HEXA</name>